<evidence type="ECO:0000256" key="2">
    <source>
        <dbReference type="ARBA" id="ARBA00022452"/>
    </source>
</evidence>
<feature type="region of interest" description="Disordered" evidence="8">
    <location>
        <begin position="29"/>
        <end position="63"/>
    </location>
</feature>
<evidence type="ECO:0008006" key="14">
    <source>
        <dbReference type="Google" id="ProtNLM"/>
    </source>
</evidence>
<reference evidence="12 13" key="1">
    <citation type="submission" date="2017-09" db="EMBL/GenBank/DDBJ databases">
        <authorList>
            <person name="Ehlers B."/>
            <person name="Leendertz F.H."/>
        </authorList>
    </citation>
    <scope>NUCLEOTIDE SEQUENCE [LARGE SCALE GENOMIC DNA]</scope>
    <source>
        <strain evidence="12 13">DSM 16848</strain>
    </source>
</reference>
<evidence type="ECO:0000256" key="7">
    <source>
        <dbReference type="ARBA" id="ARBA00023609"/>
    </source>
</evidence>
<sequence>MKIKMLSCLVWSASCGVVAAQTPIDLPAQPSEHFDTALPEKHPNIAPPQAPAQPSNDPSVRHISSQDLRHNPELLQHALDSAIMTRNEDAVRLLAPIYNELDDKDEILAQYAQARVAQADGKTQQAIALYENIVAQKPEAAPVRFDLVQTLLQDSRHHDAKKHIALLQKDENLPQEINNVLIEQQAYLRQQHKWRLSGSLNYIQEDNINNAPKQSVLETETGTWRFSPPEKARGVSYDFAADKKIPLKGNWSAQLGVQAYGKHYPQKHSYNDLNLGVSAGVSHRNIKREWRITPLAEKRWFGGKPYSQQYGLRVQHNRALNRKWHSFSSVRAAYTQHKHRDFLDGSSFSASQSFQYQVNPRNTLIVGADLLRENARDKSSASFRQAARVGWVNRWKGLETSVHLTASTRRYDSADWFLNQRRKDREYSSYLTLAHNKIQWRGFMPKLAWRASKQNSNHVLYRYRKQQVFVELDKAF</sequence>
<organism evidence="12 13">
    <name type="scientific">Alysiella filiformis DSM 16848</name>
    <dbReference type="NCBI Taxonomy" id="1120981"/>
    <lineage>
        <taxon>Bacteria</taxon>
        <taxon>Pseudomonadati</taxon>
        <taxon>Pseudomonadota</taxon>
        <taxon>Betaproteobacteria</taxon>
        <taxon>Neisseriales</taxon>
        <taxon>Neisseriaceae</taxon>
        <taxon>Alysiella</taxon>
    </lineage>
</organism>
<keyword evidence="4 9" id="KW-0732">Signal</keyword>
<comment type="subcellular location">
    <subcellularLocation>
        <location evidence="1">Cell outer membrane</location>
        <topology evidence="1">Multi-pass membrane protein</topology>
    </subcellularLocation>
</comment>
<accession>A0A286E2D4</accession>
<dbReference type="Pfam" id="PF04575">
    <property type="entry name" value="SlipAM"/>
    <property type="match status" value="1"/>
</dbReference>
<feature type="domain" description="Surface lipoprotein assembly modifier C-terminal" evidence="10">
    <location>
        <begin position="194"/>
        <end position="476"/>
    </location>
</feature>
<dbReference type="Pfam" id="PF24575">
    <property type="entry name" value="TPR_Slam"/>
    <property type="match status" value="1"/>
</dbReference>
<keyword evidence="2" id="KW-1134">Transmembrane beta strand</keyword>
<dbReference type="SUPFAM" id="SSF48452">
    <property type="entry name" value="TPR-like"/>
    <property type="match status" value="1"/>
</dbReference>
<dbReference type="GO" id="GO:0009279">
    <property type="term" value="C:cell outer membrane"/>
    <property type="evidence" value="ECO:0007669"/>
    <property type="project" value="UniProtKB-SubCell"/>
</dbReference>
<dbReference type="InterPro" id="IPR007655">
    <property type="entry name" value="Slam_C"/>
</dbReference>
<evidence type="ECO:0000256" key="1">
    <source>
        <dbReference type="ARBA" id="ARBA00004571"/>
    </source>
</evidence>
<dbReference type="AlphaFoldDB" id="A0A286E2D4"/>
<feature type="domain" description="Surface lipoprotein assembly modifier N-terminal TPR repeats region" evidence="11">
    <location>
        <begin position="62"/>
        <end position="163"/>
    </location>
</feature>
<evidence type="ECO:0000256" key="5">
    <source>
        <dbReference type="ARBA" id="ARBA00023136"/>
    </source>
</evidence>
<evidence type="ECO:0000256" key="6">
    <source>
        <dbReference type="ARBA" id="ARBA00023237"/>
    </source>
</evidence>
<dbReference type="InterPro" id="IPR011990">
    <property type="entry name" value="TPR-like_helical_dom_sf"/>
</dbReference>
<feature type="chain" id="PRO_5013352611" description="Tetratricopeptide repeat-containing protein" evidence="9">
    <location>
        <begin position="20"/>
        <end position="476"/>
    </location>
</feature>
<feature type="compositionally biased region" description="Basic and acidic residues" evidence="8">
    <location>
        <begin position="32"/>
        <end position="43"/>
    </location>
</feature>
<proteinExistence type="inferred from homology"/>
<evidence type="ECO:0000256" key="4">
    <source>
        <dbReference type="ARBA" id="ARBA00022729"/>
    </source>
</evidence>
<evidence type="ECO:0000256" key="9">
    <source>
        <dbReference type="SAM" id="SignalP"/>
    </source>
</evidence>
<dbReference type="InterPro" id="IPR057556">
    <property type="entry name" value="TPR_Slam"/>
</dbReference>
<evidence type="ECO:0000256" key="3">
    <source>
        <dbReference type="ARBA" id="ARBA00022692"/>
    </source>
</evidence>
<evidence type="ECO:0000259" key="10">
    <source>
        <dbReference type="Pfam" id="PF04575"/>
    </source>
</evidence>
<dbReference type="Gene3D" id="1.25.40.10">
    <property type="entry name" value="Tetratricopeptide repeat domain"/>
    <property type="match status" value="1"/>
</dbReference>
<dbReference type="EMBL" id="OCNF01000001">
    <property type="protein sequence ID" value="SOD65057.1"/>
    <property type="molecule type" value="Genomic_DNA"/>
</dbReference>
<dbReference type="OrthoDB" id="6655393at2"/>
<keyword evidence="13" id="KW-1185">Reference proteome</keyword>
<dbReference type="Proteomes" id="UP000219669">
    <property type="component" value="Unassembled WGS sequence"/>
</dbReference>
<evidence type="ECO:0000313" key="13">
    <source>
        <dbReference type="Proteomes" id="UP000219669"/>
    </source>
</evidence>
<keyword evidence="3" id="KW-0812">Transmembrane</keyword>
<feature type="signal peptide" evidence="9">
    <location>
        <begin position="1"/>
        <end position="19"/>
    </location>
</feature>
<evidence type="ECO:0000313" key="12">
    <source>
        <dbReference type="EMBL" id="SOD65057.1"/>
    </source>
</evidence>
<keyword evidence="6" id="KW-0998">Cell outer membrane</keyword>
<gene>
    <name evidence="12" type="ORF">SAMN02746062_00179</name>
</gene>
<comment type="similarity">
    <text evidence="7">Belongs to the Slam family.</text>
</comment>
<protein>
    <recommendedName>
        <fullName evidence="14">Tetratricopeptide repeat-containing protein</fullName>
    </recommendedName>
</protein>
<evidence type="ECO:0000259" key="11">
    <source>
        <dbReference type="Pfam" id="PF24575"/>
    </source>
</evidence>
<dbReference type="PROSITE" id="PS51257">
    <property type="entry name" value="PROKAR_LIPOPROTEIN"/>
    <property type="match status" value="1"/>
</dbReference>
<keyword evidence="5" id="KW-0472">Membrane</keyword>
<evidence type="ECO:0000256" key="8">
    <source>
        <dbReference type="SAM" id="MobiDB-lite"/>
    </source>
</evidence>
<dbReference type="RefSeq" id="WP_097113244.1">
    <property type="nucleotide sequence ID" value="NZ_CP083931.1"/>
</dbReference>
<name>A0A286E2D4_9NEIS</name>